<evidence type="ECO:0000256" key="1">
    <source>
        <dbReference type="ARBA" id="ARBA00006445"/>
    </source>
</evidence>
<evidence type="ECO:0000259" key="5">
    <source>
        <dbReference type="Pfam" id="PF24807"/>
    </source>
</evidence>
<dbReference type="SUPFAM" id="SSF50978">
    <property type="entry name" value="WD40 repeat-like"/>
    <property type="match status" value="1"/>
</dbReference>
<feature type="domain" description="CDC20/Fizzy WD40" evidence="5">
    <location>
        <begin position="176"/>
        <end position="477"/>
    </location>
</feature>
<reference evidence="6 7" key="1">
    <citation type="journal article" date="2014" name="Nat. Genet.">
        <title>Whole-genome sequence of a flatfish provides insights into ZW sex chromosome evolution and adaptation to a benthic lifestyle.</title>
        <authorList>
            <person name="Chen S."/>
            <person name="Zhang G."/>
            <person name="Shao C."/>
            <person name="Huang Q."/>
            <person name="Liu G."/>
            <person name="Zhang P."/>
            <person name="Song W."/>
            <person name="An N."/>
            <person name="Chalopin D."/>
            <person name="Volff J.N."/>
            <person name="Hong Y."/>
            <person name="Li Q."/>
            <person name="Sha Z."/>
            <person name="Zhou H."/>
            <person name="Xie M."/>
            <person name="Yu Q."/>
            <person name="Liu Y."/>
            <person name="Xiang H."/>
            <person name="Wang N."/>
            <person name="Wu K."/>
            <person name="Yang C."/>
            <person name="Zhou Q."/>
            <person name="Liao X."/>
            <person name="Yang L."/>
            <person name="Hu Q."/>
            <person name="Zhang J."/>
            <person name="Meng L."/>
            <person name="Jin L."/>
            <person name="Tian Y."/>
            <person name="Lian J."/>
            <person name="Yang J."/>
            <person name="Miao G."/>
            <person name="Liu S."/>
            <person name="Liang Z."/>
            <person name="Yan F."/>
            <person name="Li Y."/>
            <person name="Sun B."/>
            <person name="Zhang H."/>
            <person name="Zhang J."/>
            <person name="Zhu Y."/>
            <person name="Du M."/>
            <person name="Zhao Y."/>
            <person name="Schartl M."/>
            <person name="Tang Q."/>
            <person name="Wang J."/>
        </authorList>
    </citation>
    <scope>NUCLEOTIDE SEQUENCE</scope>
</reference>
<protein>
    <submittedName>
        <fullName evidence="6">Cell division cycle 20B</fullName>
    </submittedName>
</protein>
<evidence type="ECO:0000256" key="4">
    <source>
        <dbReference type="PROSITE-ProRule" id="PRU00221"/>
    </source>
</evidence>
<dbReference type="PANTHER" id="PTHR19918:SF4">
    <property type="entry name" value="CELL DIVISION CYCLE PROTEIN 20 HOMOLOG B"/>
    <property type="match status" value="1"/>
</dbReference>
<dbReference type="KEGG" id="csem:103397913"/>
<dbReference type="GO" id="GO:0010997">
    <property type="term" value="F:anaphase-promoting complex binding"/>
    <property type="evidence" value="ECO:0007669"/>
    <property type="project" value="InterPro"/>
</dbReference>
<evidence type="ECO:0000313" key="7">
    <source>
        <dbReference type="Proteomes" id="UP000265120"/>
    </source>
</evidence>
<dbReference type="SMART" id="SM00320">
    <property type="entry name" value="WD40"/>
    <property type="match status" value="5"/>
</dbReference>
<dbReference type="RefSeq" id="XP_008334563.1">
    <property type="nucleotide sequence ID" value="XM_008336341.2"/>
</dbReference>
<dbReference type="GO" id="GO:1905786">
    <property type="term" value="P:positive regulation of anaphase-promoting complex-dependent catabolic process"/>
    <property type="evidence" value="ECO:0007669"/>
    <property type="project" value="TreeGrafter"/>
</dbReference>
<dbReference type="GeneTree" id="ENSGT00950000183104"/>
<dbReference type="GeneID" id="103397913"/>
<dbReference type="PROSITE" id="PS50294">
    <property type="entry name" value="WD_REPEATS_REGION"/>
    <property type="match status" value="1"/>
</dbReference>
<reference evidence="6" key="3">
    <citation type="submission" date="2025-09" db="UniProtKB">
        <authorList>
            <consortium name="Ensembl"/>
        </authorList>
    </citation>
    <scope>IDENTIFICATION</scope>
</reference>
<comment type="similarity">
    <text evidence="1">Belongs to the WD repeat CDC20/Fizzy family.</text>
</comment>
<dbReference type="PROSITE" id="PS50082">
    <property type="entry name" value="WD_REPEATS_2"/>
    <property type="match status" value="3"/>
</dbReference>
<dbReference type="PANTHER" id="PTHR19918">
    <property type="entry name" value="CELL DIVISION CYCLE 20 CDC20 FIZZY -RELATED"/>
    <property type="match status" value="1"/>
</dbReference>
<dbReference type="Gene3D" id="2.130.10.10">
    <property type="entry name" value="YVTN repeat-like/Quinoprotein amine dehydrogenase"/>
    <property type="match status" value="1"/>
</dbReference>
<dbReference type="InterPro" id="IPR056150">
    <property type="entry name" value="WD40_CDC20-Fz"/>
</dbReference>
<keyword evidence="7" id="KW-1185">Reference proteome</keyword>
<dbReference type="Proteomes" id="UP000265120">
    <property type="component" value="Chromosome Z"/>
</dbReference>
<dbReference type="STRING" id="244447.ENSCSEP00000010951"/>
<evidence type="ECO:0000313" key="6">
    <source>
        <dbReference type="Ensembl" id="ENSCSEP00000010951.1"/>
    </source>
</evidence>
<feature type="repeat" description="WD" evidence="4">
    <location>
        <begin position="446"/>
        <end position="482"/>
    </location>
</feature>
<reference evidence="6" key="2">
    <citation type="submission" date="2025-08" db="UniProtKB">
        <authorList>
            <consortium name="Ensembl"/>
        </authorList>
    </citation>
    <scope>IDENTIFICATION</scope>
</reference>
<proteinExistence type="inferred from homology"/>
<dbReference type="OMA" id="VLGHICH"/>
<dbReference type="OrthoDB" id="10263272at2759"/>
<accession>A0A3P8VCI8</accession>
<name>A0A3P8VCI8_CYNSE</name>
<dbReference type="GO" id="GO:1990757">
    <property type="term" value="F:ubiquitin ligase activator activity"/>
    <property type="evidence" value="ECO:0007669"/>
    <property type="project" value="TreeGrafter"/>
</dbReference>
<dbReference type="InterPro" id="IPR015943">
    <property type="entry name" value="WD40/YVTN_repeat-like_dom_sf"/>
</dbReference>
<dbReference type="InterPro" id="IPR033010">
    <property type="entry name" value="Cdc20/Fizzy"/>
</dbReference>
<feature type="repeat" description="WD" evidence="4">
    <location>
        <begin position="227"/>
        <end position="268"/>
    </location>
</feature>
<evidence type="ECO:0000256" key="2">
    <source>
        <dbReference type="ARBA" id="ARBA00022574"/>
    </source>
</evidence>
<keyword evidence="3" id="KW-0677">Repeat</keyword>
<dbReference type="GO" id="GO:0005680">
    <property type="term" value="C:anaphase-promoting complex"/>
    <property type="evidence" value="ECO:0007669"/>
    <property type="project" value="TreeGrafter"/>
</dbReference>
<dbReference type="Pfam" id="PF24807">
    <property type="entry name" value="WD40_CDC20-Fz"/>
    <property type="match status" value="1"/>
</dbReference>
<dbReference type="InParanoid" id="A0A3P8VCI8"/>
<evidence type="ECO:0000256" key="3">
    <source>
        <dbReference type="ARBA" id="ARBA00022737"/>
    </source>
</evidence>
<sequence length="482" mass="53790">MRDLFRNHVGTRGRGLFQGLTDAPQTSYKRFRRRLVCRERSSSNPPAVSTPLTTGWRCGSGFELDTVRQRLQLDSPPSFKDRGSAEQRDLQEFLTEASKERNGMKTPTVMPEEIPHDVIISCPSDKNVTQQGWIWRAAAQEDDDEQRTGREQKGFKQRKSDLLPFTVLNQTSVKRLAAPSLRNDFYTDVLDCSCNGMVALALGSTVHLWNSETQVGMGNLGPSPQSVPRHQQSVSCLRWSRDGRTLCIGIKSGEIVLWDVERRQKTRHVSSHSSEVGAVSWKQQLLSSASVLGWIHHFDPRAPGPLIGAALQTERVCSLQWSPAEDQLASGSTGGLLHIWDDDISGEASSKKPVLTMKQPTAVKAMAWCPWRGNTIATGGGWKDGKLRIWDTNAGTCVTAVTTDSQICSLQWAEQKRHVVTGHGLPHHQVTCWTWESDSLRSVQQFKGHSRRVLHLAMNPDHSQIFSAGADNVFHIWDIECL</sequence>
<dbReference type="Ensembl" id="ENSCSET00000011082.1">
    <property type="protein sequence ID" value="ENSCSEP00000010951.1"/>
    <property type="gene ID" value="ENSCSEG00000007020.1"/>
</dbReference>
<organism evidence="6 7">
    <name type="scientific">Cynoglossus semilaevis</name>
    <name type="common">Tongue sole</name>
    <dbReference type="NCBI Taxonomy" id="244447"/>
    <lineage>
        <taxon>Eukaryota</taxon>
        <taxon>Metazoa</taxon>
        <taxon>Chordata</taxon>
        <taxon>Craniata</taxon>
        <taxon>Vertebrata</taxon>
        <taxon>Euteleostomi</taxon>
        <taxon>Actinopterygii</taxon>
        <taxon>Neopterygii</taxon>
        <taxon>Teleostei</taxon>
        <taxon>Neoteleostei</taxon>
        <taxon>Acanthomorphata</taxon>
        <taxon>Carangaria</taxon>
        <taxon>Pleuronectiformes</taxon>
        <taxon>Pleuronectoidei</taxon>
        <taxon>Cynoglossidae</taxon>
        <taxon>Cynoglossinae</taxon>
        <taxon>Cynoglossus</taxon>
    </lineage>
</organism>
<dbReference type="GO" id="GO:0031145">
    <property type="term" value="P:anaphase-promoting complex-dependent catabolic process"/>
    <property type="evidence" value="ECO:0007669"/>
    <property type="project" value="TreeGrafter"/>
</dbReference>
<dbReference type="AlphaFoldDB" id="A0A3P8VCI8"/>
<feature type="repeat" description="WD" evidence="4">
    <location>
        <begin position="309"/>
        <end position="341"/>
    </location>
</feature>
<dbReference type="InterPro" id="IPR036322">
    <property type="entry name" value="WD40_repeat_dom_sf"/>
</dbReference>
<dbReference type="InterPro" id="IPR001680">
    <property type="entry name" value="WD40_rpt"/>
</dbReference>
<keyword evidence="2 4" id="KW-0853">WD repeat</keyword>